<dbReference type="PROSITE" id="PS50932">
    <property type="entry name" value="HTH_LACI_2"/>
    <property type="match status" value="1"/>
</dbReference>
<reference evidence="5 6" key="1">
    <citation type="submission" date="2017-05" db="EMBL/GenBank/DDBJ databases">
        <title>Functional genome analysis of Paenibacillus pasadenensis strain R16: insights on endophytic life style and antifungal activity.</title>
        <authorList>
            <person name="Passera A."/>
            <person name="Marcolungo L."/>
            <person name="Casati P."/>
            <person name="Brasca M."/>
            <person name="Quaglino F."/>
            <person name="Delledonne M."/>
        </authorList>
    </citation>
    <scope>NUCLEOTIDE SEQUENCE [LARGE SCALE GENOMIC DNA]</scope>
    <source>
        <strain evidence="5 6">R16</strain>
    </source>
</reference>
<dbReference type="Pfam" id="PF13377">
    <property type="entry name" value="Peripla_BP_3"/>
    <property type="match status" value="1"/>
</dbReference>
<dbReference type="InterPro" id="IPR000843">
    <property type="entry name" value="HTH_LacI"/>
</dbReference>
<keyword evidence="3" id="KW-0804">Transcription</keyword>
<dbReference type="OrthoDB" id="43195at2"/>
<dbReference type="SUPFAM" id="SSF53822">
    <property type="entry name" value="Periplasmic binding protein-like I"/>
    <property type="match status" value="1"/>
</dbReference>
<comment type="caution">
    <text evidence="5">The sequence shown here is derived from an EMBL/GenBank/DDBJ whole genome shotgun (WGS) entry which is preliminary data.</text>
</comment>
<dbReference type="Proteomes" id="UP000234789">
    <property type="component" value="Unassembled WGS sequence"/>
</dbReference>
<evidence type="ECO:0000256" key="3">
    <source>
        <dbReference type="ARBA" id="ARBA00023163"/>
    </source>
</evidence>
<dbReference type="SUPFAM" id="SSF47413">
    <property type="entry name" value="lambda repressor-like DNA-binding domains"/>
    <property type="match status" value="1"/>
</dbReference>
<dbReference type="GO" id="GO:0003700">
    <property type="term" value="F:DNA-binding transcription factor activity"/>
    <property type="evidence" value="ECO:0007669"/>
    <property type="project" value="TreeGrafter"/>
</dbReference>
<keyword evidence="1" id="KW-0805">Transcription regulation</keyword>
<dbReference type="Gene3D" id="1.10.260.40">
    <property type="entry name" value="lambda repressor-like DNA-binding domains"/>
    <property type="match status" value="1"/>
</dbReference>
<keyword evidence="6" id="KW-1185">Reference proteome</keyword>
<dbReference type="AlphaFoldDB" id="A0A2N5N285"/>
<dbReference type="EMBL" id="NFEZ01000004">
    <property type="protein sequence ID" value="PLT44451.1"/>
    <property type="molecule type" value="Genomic_DNA"/>
</dbReference>
<feature type="domain" description="HTH lacI-type" evidence="4">
    <location>
        <begin position="2"/>
        <end position="62"/>
    </location>
</feature>
<dbReference type="Gene3D" id="3.40.50.2300">
    <property type="match status" value="2"/>
</dbReference>
<dbReference type="InterPro" id="IPR028082">
    <property type="entry name" value="Peripla_BP_I"/>
</dbReference>
<organism evidence="5 6">
    <name type="scientific">Paenibacillus pasadenensis</name>
    <dbReference type="NCBI Taxonomy" id="217090"/>
    <lineage>
        <taxon>Bacteria</taxon>
        <taxon>Bacillati</taxon>
        <taxon>Bacillota</taxon>
        <taxon>Bacilli</taxon>
        <taxon>Bacillales</taxon>
        <taxon>Paenibacillaceae</taxon>
        <taxon>Paenibacillus</taxon>
    </lineage>
</organism>
<dbReference type="GO" id="GO:0000976">
    <property type="term" value="F:transcription cis-regulatory region binding"/>
    <property type="evidence" value="ECO:0007669"/>
    <property type="project" value="TreeGrafter"/>
</dbReference>
<name>A0A2N5N285_9BACL</name>
<gene>
    <name evidence="5" type="ORF">B8V81_2882</name>
</gene>
<protein>
    <submittedName>
        <fullName evidence="5">Transcriptional regulator</fullName>
    </submittedName>
</protein>
<evidence type="ECO:0000313" key="6">
    <source>
        <dbReference type="Proteomes" id="UP000234789"/>
    </source>
</evidence>
<evidence type="ECO:0000256" key="2">
    <source>
        <dbReference type="ARBA" id="ARBA00023125"/>
    </source>
</evidence>
<dbReference type="SMART" id="SM00354">
    <property type="entry name" value="HTH_LACI"/>
    <property type="match status" value="1"/>
</dbReference>
<keyword evidence="2" id="KW-0238">DNA-binding</keyword>
<dbReference type="InterPro" id="IPR010982">
    <property type="entry name" value="Lambda_DNA-bd_dom_sf"/>
</dbReference>
<dbReference type="Pfam" id="PF00356">
    <property type="entry name" value="LacI"/>
    <property type="match status" value="1"/>
</dbReference>
<accession>A0A2N5N285</accession>
<dbReference type="InterPro" id="IPR046335">
    <property type="entry name" value="LacI/GalR-like_sensor"/>
</dbReference>
<dbReference type="PANTHER" id="PTHR30146:SF109">
    <property type="entry name" value="HTH-TYPE TRANSCRIPTIONAL REGULATOR GALS"/>
    <property type="match status" value="1"/>
</dbReference>
<evidence type="ECO:0000259" key="4">
    <source>
        <dbReference type="PROSITE" id="PS50932"/>
    </source>
</evidence>
<sequence>MAKLKDIAERLGVSISTVSRAISGDRTRPVSEETKRRVLDAARELGYPLQGGPAHAAGADRVQLACILPGGLMGHHPYFTAVLEGFHRKLEELGQPPALMRASEELREPGRLASMLEESGTRGVLALSWYDSRLYGQLAAAGVPIVGVSLNDESIFGVPIVDCDRLAAARLAVRHLQERGHARIGFVGGPAFDRTLERDERYIGYKFAMLEADRHPDPRWIVNSEWIIEKSYSETLDMLRRLGPAERPSAIFCASDSLAIPAMRAVIDSGLRIPEDIAFVGMDNIEFAQYTSPPLTSVHVPREEIGAAACTFLLDYAQGEHHGARKLLLPCELIVRESSGAAPGGADAEAAVKSVENGAERAAESLAERAVEKGAEKAVE</sequence>
<dbReference type="RefSeq" id="WP_084136849.1">
    <property type="nucleotide sequence ID" value="NZ_BIMM01000094.1"/>
</dbReference>
<evidence type="ECO:0000256" key="1">
    <source>
        <dbReference type="ARBA" id="ARBA00023015"/>
    </source>
</evidence>
<evidence type="ECO:0000313" key="5">
    <source>
        <dbReference type="EMBL" id="PLT44451.1"/>
    </source>
</evidence>
<proteinExistence type="predicted"/>
<dbReference type="CDD" id="cd01392">
    <property type="entry name" value="HTH_LacI"/>
    <property type="match status" value="1"/>
</dbReference>
<dbReference type="PANTHER" id="PTHR30146">
    <property type="entry name" value="LACI-RELATED TRANSCRIPTIONAL REPRESSOR"/>
    <property type="match status" value="1"/>
</dbReference>